<dbReference type="PANTHER" id="PTHR43266:SF7">
    <property type="entry name" value="TRANSPORTER, PUTATIVE-RELATED"/>
    <property type="match status" value="1"/>
</dbReference>
<dbReference type="Pfam" id="PF07690">
    <property type="entry name" value="MFS_1"/>
    <property type="match status" value="1"/>
</dbReference>
<keyword evidence="5 7" id="KW-1133">Transmembrane helix</keyword>
<keyword evidence="2" id="KW-0813">Transport</keyword>
<dbReference type="Proteomes" id="UP001259239">
    <property type="component" value="Unassembled WGS sequence"/>
</dbReference>
<evidence type="ECO:0000256" key="2">
    <source>
        <dbReference type="ARBA" id="ARBA00022448"/>
    </source>
</evidence>
<evidence type="ECO:0000313" key="9">
    <source>
        <dbReference type="Proteomes" id="UP001259239"/>
    </source>
</evidence>
<dbReference type="InterPro" id="IPR036259">
    <property type="entry name" value="MFS_trans_sf"/>
</dbReference>
<feature type="transmembrane region" description="Helical" evidence="7">
    <location>
        <begin position="71"/>
        <end position="91"/>
    </location>
</feature>
<dbReference type="AlphaFoldDB" id="A0AAP5JW55"/>
<dbReference type="GO" id="GO:0022857">
    <property type="term" value="F:transmembrane transporter activity"/>
    <property type="evidence" value="ECO:0007669"/>
    <property type="project" value="InterPro"/>
</dbReference>
<name>A0AAP5JW55_9BACL</name>
<dbReference type="GO" id="GO:0005886">
    <property type="term" value="C:plasma membrane"/>
    <property type="evidence" value="ECO:0007669"/>
    <property type="project" value="UniProtKB-SubCell"/>
</dbReference>
<comment type="subcellular location">
    <subcellularLocation>
        <location evidence="1">Cell membrane</location>
        <topology evidence="1">Multi-pass membrane protein</topology>
    </subcellularLocation>
</comment>
<feature type="transmembrane region" description="Helical" evidence="7">
    <location>
        <begin position="249"/>
        <end position="268"/>
    </location>
</feature>
<protein>
    <submittedName>
        <fullName evidence="8">MFS transporter</fullName>
    </submittedName>
</protein>
<keyword evidence="6 7" id="KW-0472">Membrane</keyword>
<feature type="transmembrane region" description="Helical" evidence="7">
    <location>
        <begin position="39"/>
        <end position="59"/>
    </location>
</feature>
<feature type="transmembrane region" description="Helical" evidence="7">
    <location>
        <begin position="97"/>
        <end position="114"/>
    </location>
</feature>
<evidence type="ECO:0000256" key="6">
    <source>
        <dbReference type="ARBA" id="ARBA00023136"/>
    </source>
</evidence>
<feature type="transmembrane region" description="Helical" evidence="7">
    <location>
        <begin position="163"/>
        <end position="183"/>
    </location>
</feature>
<comment type="caution">
    <text evidence="8">The sequence shown here is derived from an EMBL/GenBank/DDBJ whole genome shotgun (WGS) entry which is preliminary data.</text>
</comment>
<dbReference type="EMBL" id="JARQGV010000004">
    <property type="protein sequence ID" value="MDT2252767.1"/>
    <property type="molecule type" value="Genomic_DNA"/>
</dbReference>
<feature type="transmembrane region" description="Helical" evidence="7">
    <location>
        <begin position="7"/>
        <end position="27"/>
    </location>
</feature>
<proteinExistence type="predicted"/>
<gene>
    <name evidence="8" type="ORF">P7H09_16290</name>
</gene>
<accession>A0AAP5JW55</accession>
<feature type="transmembrane region" description="Helical" evidence="7">
    <location>
        <begin position="212"/>
        <end position="237"/>
    </location>
</feature>
<reference evidence="8" key="1">
    <citation type="journal article" date="2023" name="J. Vet. Diagn. Invest.">
        <title>Oxytetracycline-resistant Paenibacillus larvae identified in commercial beekeeping operations in Saskatchewan using pooled honey sampling.</title>
        <authorList>
            <person name="Obshta O."/>
            <person name="Zabrodski M.W."/>
            <person name="Soomro T."/>
            <person name="Wilson G."/>
            <person name="Masood F."/>
            <person name="Thebeau J."/>
            <person name="Silva M.C.B."/>
            <person name="Biganski S."/>
            <person name="Kozii I.V."/>
            <person name="Koziy R.V."/>
            <person name="Raza M.F."/>
            <person name="Jose M.S."/>
            <person name="Simko E."/>
            <person name="Wood S.C."/>
        </authorList>
    </citation>
    <scope>NUCLEOTIDE SEQUENCE</scope>
    <source>
        <strain evidence="8">PL001</strain>
    </source>
</reference>
<dbReference type="InterPro" id="IPR011701">
    <property type="entry name" value="MFS"/>
</dbReference>
<evidence type="ECO:0000256" key="5">
    <source>
        <dbReference type="ARBA" id="ARBA00022989"/>
    </source>
</evidence>
<reference evidence="8" key="2">
    <citation type="submission" date="2023-03" db="EMBL/GenBank/DDBJ databases">
        <authorList>
            <person name="Obshta O."/>
            <person name="Zabrodski M.W."/>
            <person name="Soomro T."/>
            <person name="Wilson G."/>
            <person name="Masood F."/>
            <person name="Thebeau J."/>
            <person name="Bezerra Da Silva M.C."/>
            <person name="Raza F."/>
            <person name="Biganski S."/>
            <person name="Jose M."/>
            <person name="Camilli M."/>
            <person name="Kozii I.V."/>
            <person name="Kozii R.V."/>
            <person name="Simko E."/>
            <person name="Wood S.C."/>
        </authorList>
    </citation>
    <scope>NUCLEOTIDE SEQUENCE</scope>
    <source>
        <strain evidence="8">PL001</strain>
    </source>
</reference>
<organism evidence="8 9">
    <name type="scientific">Paenibacillus larvae</name>
    <dbReference type="NCBI Taxonomy" id="1464"/>
    <lineage>
        <taxon>Bacteria</taxon>
        <taxon>Bacillati</taxon>
        <taxon>Bacillota</taxon>
        <taxon>Bacilli</taxon>
        <taxon>Bacillales</taxon>
        <taxon>Paenibacillaceae</taxon>
        <taxon>Paenibacillus</taxon>
    </lineage>
</organism>
<sequence>MLRKSFLLLMIGEVISGIGIWLGIIGNLQFMNHLIDSDFIKSLILMSGVLASLLFLPLSGKWIDKMEKRKILIYSSMLRCLSPVCMFPALAFDSIPWMMASLILNQVTSAVYFPTVRTSLPVLVDKTELLQANTIYMNIVTISRITGTAVGGIMVASLSLNDLYLGSLGGFLILTIITCFVRIPSREGQQTGRNKEKIRFSEVFTILPKQPAVLMGIIMSSTINLFLGGFNLLVLAFSRAQYSPDVMGWIYTVEGASILIAGLFIRRFTAGFNLMIMR</sequence>
<feature type="transmembrane region" description="Helical" evidence="7">
    <location>
        <begin position="135"/>
        <end position="157"/>
    </location>
</feature>
<evidence type="ECO:0000313" key="8">
    <source>
        <dbReference type="EMBL" id="MDT2252767.1"/>
    </source>
</evidence>
<dbReference type="RefSeq" id="WP_268568084.1">
    <property type="nucleotide sequence ID" value="NZ_JAKOBP010000030.1"/>
</dbReference>
<evidence type="ECO:0000256" key="3">
    <source>
        <dbReference type="ARBA" id="ARBA00022475"/>
    </source>
</evidence>
<keyword evidence="4 7" id="KW-0812">Transmembrane</keyword>
<dbReference type="PANTHER" id="PTHR43266">
    <property type="entry name" value="MACROLIDE-EFFLUX PROTEIN"/>
    <property type="match status" value="1"/>
</dbReference>
<evidence type="ECO:0000256" key="1">
    <source>
        <dbReference type="ARBA" id="ARBA00004651"/>
    </source>
</evidence>
<evidence type="ECO:0000256" key="7">
    <source>
        <dbReference type="SAM" id="Phobius"/>
    </source>
</evidence>
<dbReference type="SUPFAM" id="SSF103473">
    <property type="entry name" value="MFS general substrate transporter"/>
    <property type="match status" value="1"/>
</dbReference>
<dbReference type="Gene3D" id="1.20.1250.20">
    <property type="entry name" value="MFS general substrate transporter like domains"/>
    <property type="match status" value="1"/>
</dbReference>
<evidence type="ECO:0000256" key="4">
    <source>
        <dbReference type="ARBA" id="ARBA00022692"/>
    </source>
</evidence>
<keyword evidence="3" id="KW-1003">Cell membrane</keyword>